<dbReference type="FunFam" id="3.40.630.30:FF:000047">
    <property type="entry name" value="Acetyltransferase, GNAT family"/>
    <property type="match status" value="1"/>
</dbReference>
<dbReference type="OrthoDB" id="5295305at2"/>
<evidence type="ECO:0000313" key="4">
    <source>
        <dbReference type="Proteomes" id="UP000194161"/>
    </source>
</evidence>
<feature type="domain" description="N-acetyltransferase" evidence="2">
    <location>
        <begin position="37"/>
        <end position="196"/>
    </location>
</feature>
<dbReference type="Gene3D" id="3.40.630.30">
    <property type="match status" value="1"/>
</dbReference>
<name>A0A1W6ZB99_9BORD</name>
<dbReference type="GO" id="GO:1990189">
    <property type="term" value="F:protein N-terminal-serine acetyltransferase activity"/>
    <property type="evidence" value="ECO:0007669"/>
    <property type="project" value="TreeGrafter"/>
</dbReference>
<dbReference type="RefSeq" id="WP_086078194.1">
    <property type="nucleotide sequence ID" value="NZ_CP021111.1"/>
</dbReference>
<organism evidence="3 4">
    <name type="scientific">Bordetella genomosp. 13</name>
    <dbReference type="NCBI Taxonomy" id="463040"/>
    <lineage>
        <taxon>Bacteria</taxon>
        <taxon>Pseudomonadati</taxon>
        <taxon>Pseudomonadota</taxon>
        <taxon>Betaproteobacteria</taxon>
        <taxon>Burkholderiales</taxon>
        <taxon>Alcaligenaceae</taxon>
        <taxon>Bordetella</taxon>
    </lineage>
</organism>
<dbReference type="GO" id="GO:0008999">
    <property type="term" value="F:protein-N-terminal-alanine acetyltransferase activity"/>
    <property type="evidence" value="ECO:0007669"/>
    <property type="project" value="TreeGrafter"/>
</dbReference>
<evidence type="ECO:0000259" key="2">
    <source>
        <dbReference type="PROSITE" id="PS51186"/>
    </source>
</evidence>
<dbReference type="SUPFAM" id="SSF55729">
    <property type="entry name" value="Acyl-CoA N-acyltransferases (Nat)"/>
    <property type="match status" value="1"/>
</dbReference>
<keyword evidence="3" id="KW-0808">Transferase</keyword>
<proteinExistence type="predicted"/>
<dbReference type="PANTHER" id="PTHR43441:SF2">
    <property type="entry name" value="FAMILY ACETYLTRANSFERASE, PUTATIVE (AFU_ORTHOLOGUE AFUA_7G00850)-RELATED"/>
    <property type="match status" value="1"/>
</dbReference>
<dbReference type="PROSITE" id="PS51186">
    <property type="entry name" value="GNAT"/>
    <property type="match status" value="1"/>
</dbReference>
<dbReference type="Pfam" id="PF13302">
    <property type="entry name" value="Acetyltransf_3"/>
    <property type="match status" value="1"/>
</dbReference>
<dbReference type="EMBL" id="CP021111">
    <property type="protein sequence ID" value="ARP94430.1"/>
    <property type="molecule type" value="Genomic_DNA"/>
</dbReference>
<feature type="region of interest" description="Disordered" evidence="1">
    <location>
        <begin position="1"/>
        <end position="30"/>
    </location>
</feature>
<evidence type="ECO:0000256" key="1">
    <source>
        <dbReference type="SAM" id="MobiDB-lite"/>
    </source>
</evidence>
<dbReference type="Proteomes" id="UP000194161">
    <property type="component" value="Chromosome"/>
</dbReference>
<sequence>MSSTPLTNEYGQPVGQPLPDWQPRPLPPRTAMQGRLCRLEPLDAARHAEDLAEVFGTEPDGRGWTYLFKGPFLGDRAGYRAYLEELAASKDTLHHAVVDLATDRPVGHLALMRMDPANGVIEVGHVTFSSRLQRTTIATEAQYLLMRRVFDELGYRRYEWKCDSLNEPSRAAAARLGFQFEGVFRQAVVYKGRSRDTAWFSIIDAEWPARKAAFERWLSPDNFDAAGAQRRSLRELAQERR</sequence>
<dbReference type="AlphaFoldDB" id="A0A1W6ZB99"/>
<accession>A0A1W6ZB99</accession>
<dbReference type="KEGG" id="bgm:CAL15_08540"/>
<feature type="compositionally biased region" description="Polar residues" evidence="1">
    <location>
        <begin position="1"/>
        <end position="10"/>
    </location>
</feature>
<reference evidence="3 4" key="1">
    <citation type="submission" date="2017-05" db="EMBL/GenBank/DDBJ databases">
        <title>Complete and WGS of Bordetella genogroups.</title>
        <authorList>
            <person name="Spilker T."/>
            <person name="LiPuma J."/>
        </authorList>
    </citation>
    <scope>NUCLEOTIDE SEQUENCE [LARGE SCALE GENOMIC DNA]</scope>
    <source>
        <strain evidence="3 4">AU7206</strain>
    </source>
</reference>
<gene>
    <name evidence="3" type="ORF">CAL15_08540</name>
</gene>
<dbReference type="STRING" id="463040.CAL15_08540"/>
<keyword evidence="4" id="KW-1185">Reference proteome</keyword>
<protein>
    <submittedName>
        <fullName evidence="3">GNAT family N-acetyltransferase</fullName>
    </submittedName>
</protein>
<dbReference type="InterPro" id="IPR016181">
    <property type="entry name" value="Acyl_CoA_acyltransferase"/>
</dbReference>
<dbReference type="InterPro" id="IPR051908">
    <property type="entry name" value="Ribosomal_N-acetyltransferase"/>
</dbReference>
<dbReference type="InterPro" id="IPR000182">
    <property type="entry name" value="GNAT_dom"/>
</dbReference>
<evidence type="ECO:0000313" key="3">
    <source>
        <dbReference type="EMBL" id="ARP94430.1"/>
    </source>
</evidence>
<dbReference type="PANTHER" id="PTHR43441">
    <property type="entry name" value="RIBOSOMAL-PROTEIN-SERINE ACETYLTRANSFERASE"/>
    <property type="match status" value="1"/>
</dbReference>